<dbReference type="AlphaFoldDB" id="A0A848GYC1"/>
<sequence length="389" mass="42974">MSRDTVIRIAVGGLALAGALWLANATEWVEVQVPRPPRGAAAKDSFFATEQVLKQMGARVERRQALEPLPPPGARLLLTSQYWHLFPERAEQLRRWIEAGGQLVVPATLLDRRELAWLPLKPVDRTRDAQRIKRGVDKQDCYQVTEPAGLQAPGSDGQGFRFCGGPSFWRDLQPRENVAPQWQLNGPYGVEMLRVPLGKGSVTAFGSWTFLNNREVLKGEHALALATALQLERGQAVWLVTEEARPPFLAWIWQNAWIAVLLAAAALAWWLWRGAVRFGPVGATPAPQRRSMREQVAGTGAFLQQHGTAALHAAQVRALQDAARARLPGFAQLTPLSVPQAIARATSLDANALTRALLPGPRTPERLPADLELLEAARRRLLQHQQRTS</sequence>
<organism evidence="3 4">
    <name type="scientific">Ramlibacter agri</name>
    <dbReference type="NCBI Taxonomy" id="2728837"/>
    <lineage>
        <taxon>Bacteria</taxon>
        <taxon>Pseudomonadati</taxon>
        <taxon>Pseudomonadota</taxon>
        <taxon>Betaproteobacteria</taxon>
        <taxon>Burkholderiales</taxon>
        <taxon>Comamonadaceae</taxon>
        <taxon>Ramlibacter</taxon>
    </lineage>
</organism>
<feature type="transmembrane region" description="Helical" evidence="1">
    <location>
        <begin position="251"/>
        <end position="272"/>
    </location>
</feature>
<protein>
    <submittedName>
        <fullName evidence="3">DUF4350 domain-containing protein</fullName>
    </submittedName>
</protein>
<keyword evidence="1" id="KW-1133">Transmembrane helix</keyword>
<dbReference type="Proteomes" id="UP000541185">
    <property type="component" value="Unassembled WGS sequence"/>
</dbReference>
<keyword evidence="1" id="KW-0812">Transmembrane</keyword>
<dbReference type="RefSeq" id="WP_169417878.1">
    <property type="nucleotide sequence ID" value="NZ_JABBFX010000001.1"/>
</dbReference>
<gene>
    <name evidence="3" type="ORF">HHL11_07995</name>
</gene>
<evidence type="ECO:0000313" key="4">
    <source>
        <dbReference type="Proteomes" id="UP000541185"/>
    </source>
</evidence>
<accession>A0A848GYC1</accession>
<reference evidence="3 4" key="1">
    <citation type="submission" date="2020-04" db="EMBL/GenBank/DDBJ databases">
        <title>Ramlibacter sp. G-1-2-2 isolated from soil.</title>
        <authorList>
            <person name="Dahal R.H."/>
        </authorList>
    </citation>
    <scope>NUCLEOTIDE SEQUENCE [LARGE SCALE GENOMIC DNA]</scope>
    <source>
        <strain evidence="3 4">G-1-2-2</strain>
    </source>
</reference>
<feature type="domain" description="DUF4350" evidence="2">
    <location>
        <begin position="48"/>
        <end position="225"/>
    </location>
</feature>
<evidence type="ECO:0000256" key="1">
    <source>
        <dbReference type="SAM" id="Phobius"/>
    </source>
</evidence>
<keyword evidence="4" id="KW-1185">Reference proteome</keyword>
<dbReference type="InterPro" id="IPR025646">
    <property type="entry name" value="DUF4350"/>
</dbReference>
<dbReference type="EMBL" id="JABBFX010000001">
    <property type="protein sequence ID" value="NML43686.1"/>
    <property type="molecule type" value="Genomic_DNA"/>
</dbReference>
<evidence type="ECO:0000259" key="2">
    <source>
        <dbReference type="Pfam" id="PF14258"/>
    </source>
</evidence>
<comment type="caution">
    <text evidence="3">The sequence shown here is derived from an EMBL/GenBank/DDBJ whole genome shotgun (WGS) entry which is preliminary data.</text>
</comment>
<dbReference type="Pfam" id="PF14258">
    <property type="entry name" value="DUF4350"/>
    <property type="match status" value="1"/>
</dbReference>
<evidence type="ECO:0000313" key="3">
    <source>
        <dbReference type="EMBL" id="NML43686.1"/>
    </source>
</evidence>
<proteinExistence type="predicted"/>
<keyword evidence="1" id="KW-0472">Membrane</keyword>
<name>A0A848GYC1_9BURK</name>